<keyword evidence="6" id="KW-1185">Reference proteome</keyword>
<proteinExistence type="predicted"/>
<dbReference type="OrthoDB" id="10258888at2759"/>
<gene>
    <name evidence="5" type="ORF">WR25_07022</name>
</gene>
<evidence type="ECO:0000313" key="5">
    <source>
        <dbReference type="EMBL" id="PAV64435.1"/>
    </source>
</evidence>
<dbReference type="EMBL" id="LIAE01010258">
    <property type="protein sequence ID" value="PAV64435.1"/>
    <property type="molecule type" value="Genomic_DNA"/>
</dbReference>
<dbReference type="SMART" id="SM00248">
    <property type="entry name" value="ANK"/>
    <property type="match status" value="11"/>
</dbReference>
<dbReference type="InterPro" id="IPR002110">
    <property type="entry name" value="Ankyrin_rpt"/>
</dbReference>
<feature type="repeat" description="ANK" evidence="3">
    <location>
        <begin position="340"/>
        <end position="360"/>
    </location>
</feature>
<evidence type="ECO:0000313" key="6">
    <source>
        <dbReference type="Proteomes" id="UP000218231"/>
    </source>
</evidence>
<sequence length="862" mass="97680">MSLIRALDTQDRVETTRILETMPSEVSIRDSEDRVALHYAAETMDLDTFKKIYEQDPILVDSQDKYGHTPLMNALMVGRTDLADFLLSKGADLRHIDKEGHTLVHWAVVCGQLDALTYIINKGASVNVADHAEKAYPIHYATVADDLPHELVIAILHTLLRNGANPNCRDADERTPILWCASNGNSEAMVSLKQAGGEILAVDRDRLGVLHCAASHGFHEIIDYFMENAPRALIDQRERAGHTALFYAVTYGHYEAAKRLLHYGANPNFQDHRLRTPSHCAAAKGQLRMLKLLKQYNASFETQNYRGDLPFHEAVQTGSKDVVEWLLSLHPSSLDAANHEGRTALHLAAANGNLEMVVYLCSKECFINPLMLYKGEVYTPLDVAKRQNHQVVVEYLTMRYQAKSADEIPEEERVKNKTTFEEQIVNAKLARGKHLEALELHERMSARQRSNSDLDEEGHTGRSIKHTVPNTEARRLQSAGTNRVTVKLPKSTSTTDLANGHHRYEGNGGMRSGASTPGSNIDVDVESVIRSEVSKIRKERGINKQIGGKSEKSGSRKSSFDVKETIREERGTPSDDLDIDEEFEDLPAISDETETGDELHKENHQPVQSILKRNHSEERKKKPKFKLGPSTRLVSGNVKSNGRTIKTKKDDGSKESDENREENNRIARIRRAELGSADMDDYEIYEDDWEDMSPLERSVGKDANRKYVHEKAIFQELTHLKRMQIQYGKVQERILVRSLINNFCKMHGLNPSDFKFQTFYSWEKFLYEQLKLIYLDERERLMTAKGPRANLSKFESRLKAAKSSPLNDRIQDMSRIYATSTMTSTRPNGKAMPKEKKTEKFVCGEGGKRCDCLDKHLLIKND</sequence>
<dbReference type="STRING" id="2018661.A0A2A2JRZ3"/>
<dbReference type="SUPFAM" id="SSF48403">
    <property type="entry name" value="Ankyrin repeat"/>
    <property type="match status" value="1"/>
</dbReference>
<organism evidence="5 6">
    <name type="scientific">Diploscapter pachys</name>
    <dbReference type="NCBI Taxonomy" id="2018661"/>
    <lineage>
        <taxon>Eukaryota</taxon>
        <taxon>Metazoa</taxon>
        <taxon>Ecdysozoa</taxon>
        <taxon>Nematoda</taxon>
        <taxon>Chromadorea</taxon>
        <taxon>Rhabditida</taxon>
        <taxon>Rhabditina</taxon>
        <taxon>Rhabditomorpha</taxon>
        <taxon>Rhabditoidea</taxon>
        <taxon>Rhabditidae</taxon>
        <taxon>Diploscapter</taxon>
    </lineage>
</organism>
<evidence type="ECO:0000256" key="1">
    <source>
        <dbReference type="ARBA" id="ARBA00022737"/>
    </source>
</evidence>
<dbReference type="Proteomes" id="UP000218231">
    <property type="component" value="Unassembled WGS sequence"/>
</dbReference>
<feature type="compositionally biased region" description="Polar residues" evidence="4">
    <location>
        <begin position="478"/>
        <end position="497"/>
    </location>
</feature>
<evidence type="ECO:0000256" key="4">
    <source>
        <dbReference type="SAM" id="MobiDB-lite"/>
    </source>
</evidence>
<feature type="repeat" description="ANK" evidence="3">
    <location>
        <begin position="99"/>
        <end position="131"/>
    </location>
</feature>
<evidence type="ECO:0000256" key="2">
    <source>
        <dbReference type="ARBA" id="ARBA00023043"/>
    </source>
</evidence>
<feature type="compositionally biased region" description="Polar residues" evidence="4">
    <location>
        <begin position="632"/>
        <end position="644"/>
    </location>
</feature>
<feature type="region of interest" description="Disordered" evidence="4">
    <location>
        <begin position="443"/>
        <end position="521"/>
    </location>
</feature>
<dbReference type="AlphaFoldDB" id="A0A2A2JRZ3"/>
<feature type="region of interest" description="Disordered" evidence="4">
    <location>
        <begin position="592"/>
        <end position="664"/>
    </location>
</feature>
<feature type="repeat" description="ANK" evidence="3">
    <location>
        <begin position="66"/>
        <end position="98"/>
    </location>
</feature>
<accession>A0A2A2JRZ3</accession>
<dbReference type="PROSITE" id="PS50297">
    <property type="entry name" value="ANK_REP_REGION"/>
    <property type="match status" value="4"/>
</dbReference>
<reference evidence="5 6" key="1">
    <citation type="journal article" date="2017" name="Curr. Biol.">
        <title>Genome architecture and evolution of a unichromosomal asexual nematode.</title>
        <authorList>
            <person name="Fradin H."/>
            <person name="Zegar C."/>
            <person name="Gutwein M."/>
            <person name="Lucas J."/>
            <person name="Kovtun M."/>
            <person name="Corcoran D."/>
            <person name="Baugh L.R."/>
            <person name="Kiontke K."/>
            <person name="Gunsalus K."/>
            <person name="Fitch D.H."/>
            <person name="Piano F."/>
        </authorList>
    </citation>
    <scope>NUCLEOTIDE SEQUENCE [LARGE SCALE GENOMIC DNA]</scope>
    <source>
        <strain evidence="5">PF1309</strain>
    </source>
</reference>
<keyword evidence="2 3" id="KW-0040">ANK repeat</keyword>
<dbReference type="Gene3D" id="1.25.40.20">
    <property type="entry name" value="Ankyrin repeat-containing domain"/>
    <property type="match status" value="3"/>
</dbReference>
<dbReference type="Pfam" id="PF13637">
    <property type="entry name" value="Ank_4"/>
    <property type="match status" value="1"/>
</dbReference>
<feature type="repeat" description="ANK" evidence="3">
    <location>
        <begin position="133"/>
        <end position="171"/>
    </location>
</feature>
<dbReference type="Pfam" id="PF12796">
    <property type="entry name" value="Ank_2"/>
    <property type="match status" value="3"/>
</dbReference>
<dbReference type="PANTHER" id="PTHR24198:SF165">
    <property type="entry name" value="ANKYRIN REPEAT-CONTAINING PROTEIN-RELATED"/>
    <property type="match status" value="1"/>
</dbReference>
<feature type="region of interest" description="Disordered" evidence="4">
    <location>
        <begin position="539"/>
        <end position="580"/>
    </location>
</feature>
<dbReference type="PROSITE" id="PS50088">
    <property type="entry name" value="ANK_REPEAT"/>
    <property type="match status" value="5"/>
</dbReference>
<name>A0A2A2JRZ3_9BILA</name>
<keyword evidence="1" id="KW-0677">Repeat</keyword>
<comment type="caution">
    <text evidence="5">The sequence shown here is derived from an EMBL/GenBank/DDBJ whole genome shotgun (WGS) entry which is preliminary data.</text>
</comment>
<dbReference type="InterPro" id="IPR036770">
    <property type="entry name" value="Ankyrin_rpt-contain_sf"/>
</dbReference>
<dbReference type="PANTHER" id="PTHR24198">
    <property type="entry name" value="ANKYRIN REPEAT AND PROTEIN KINASE DOMAIN-CONTAINING PROTEIN"/>
    <property type="match status" value="1"/>
</dbReference>
<feature type="compositionally biased region" description="Basic and acidic residues" evidence="4">
    <location>
        <begin position="647"/>
        <end position="664"/>
    </location>
</feature>
<protein>
    <submittedName>
        <fullName evidence="5">Uncharacterized protein</fullName>
    </submittedName>
</protein>
<feature type="repeat" description="ANK" evidence="3">
    <location>
        <begin position="240"/>
        <end position="272"/>
    </location>
</feature>
<evidence type="ECO:0000256" key="3">
    <source>
        <dbReference type="PROSITE-ProRule" id="PRU00023"/>
    </source>
</evidence>
<feature type="compositionally biased region" description="Basic and acidic residues" evidence="4">
    <location>
        <begin position="549"/>
        <end position="573"/>
    </location>
</feature>